<dbReference type="EMBL" id="HBGY01008082">
    <property type="protein sequence ID" value="CAD9565651.1"/>
    <property type="molecule type" value="Transcribed_RNA"/>
</dbReference>
<dbReference type="InterPro" id="IPR004166">
    <property type="entry name" value="a-kinase_dom"/>
</dbReference>
<keyword evidence="2" id="KW-0808">Transferase</keyword>
<keyword evidence="3" id="KW-0547">Nucleotide-binding</keyword>
<keyword evidence="1" id="KW-0723">Serine/threonine-protein kinase</keyword>
<evidence type="ECO:0000256" key="3">
    <source>
        <dbReference type="ARBA" id="ARBA00022741"/>
    </source>
</evidence>
<dbReference type="PANTHER" id="PTHR45992:SF11">
    <property type="entry name" value="ALPHA-TYPE PROTEIN KINASE DOMAIN-CONTAINING PROTEIN"/>
    <property type="match status" value="1"/>
</dbReference>
<gene>
    <name evidence="7" type="ORF">LDAN0321_LOCUS5081</name>
</gene>
<keyword evidence="5" id="KW-0067">ATP-binding</keyword>
<dbReference type="GO" id="GO:0005524">
    <property type="term" value="F:ATP binding"/>
    <property type="evidence" value="ECO:0007669"/>
    <property type="project" value="UniProtKB-KW"/>
</dbReference>
<evidence type="ECO:0000259" key="6">
    <source>
        <dbReference type="PROSITE" id="PS51158"/>
    </source>
</evidence>
<sequence>MAEEAKTFGAVASFEKPSLCAESLGSVISSLATSLTSNMSEMTKGGQKRAVRMDISRERKGISDDLRLTNDWSIFHGRYVGKFLCWSLEKNDFVELFDFRCHNCGKDTRLENISTEIKESACFCAHCLGASFCNKECLKAGLQSHKEGGWFRRCINAKKMIMEEKIRRVPLPSYTVAIKNQIYNEGAELMVRKFRFVSGNYSFTGIKYVAKESRFVEDPKEYDESHRDFLRTQAMASDMAKSFNRTIDDLFHFSPPNSKWREKVKMLPRINFLEPIIVEIFDADGKPSRLMIEPFLEGKYEKFNNNMGYVKGASNQLSVIAEEEEGDSSSDNDSFCDVGISASSHSNLLCKDLDDKYIPQVFSHYSYEKSNERFMVVDLQGVLTSKSDGTKSYSLTDPVIHTHRHQNEERNPAWKFGRTDRGTKGIKAFFDSHVCTDVCRLLRLQEHSL</sequence>
<dbReference type="Pfam" id="PF02816">
    <property type="entry name" value="Alpha_kinase"/>
    <property type="match status" value="2"/>
</dbReference>
<keyword evidence="4" id="KW-0418">Kinase</keyword>
<dbReference type="PROSITE" id="PS51158">
    <property type="entry name" value="ALPHA_KINASE"/>
    <property type="match status" value="1"/>
</dbReference>
<evidence type="ECO:0000313" key="7">
    <source>
        <dbReference type="EMBL" id="CAD9565651.1"/>
    </source>
</evidence>
<dbReference type="SUPFAM" id="SSF56112">
    <property type="entry name" value="Protein kinase-like (PK-like)"/>
    <property type="match status" value="1"/>
</dbReference>
<feature type="domain" description="Alpha-type protein kinase" evidence="6">
    <location>
        <begin position="142"/>
        <end position="447"/>
    </location>
</feature>
<accession>A0A7S2K561</accession>
<organism evidence="7">
    <name type="scientific">Leptocylindrus danicus</name>
    <dbReference type="NCBI Taxonomy" id="163516"/>
    <lineage>
        <taxon>Eukaryota</taxon>
        <taxon>Sar</taxon>
        <taxon>Stramenopiles</taxon>
        <taxon>Ochrophyta</taxon>
        <taxon>Bacillariophyta</taxon>
        <taxon>Coscinodiscophyceae</taxon>
        <taxon>Chaetocerotophycidae</taxon>
        <taxon>Leptocylindrales</taxon>
        <taxon>Leptocylindraceae</taxon>
        <taxon>Leptocylindrus</taxon>
    </lineage>
</organism>
<protein>
    <recommendedName>
        <fullName evidence="6">Alpha-type protein kinase domain-containing protein</fullName>
    </recommendedName>
</protein>
<dbReference type="PANTHER" id="PTHR45992">
    <property type="entry name" value="EUKARYOTIC ELONGATION FACTOR 2 KINASE-RELATED"/>
    <property type="match status" value="1"/>
</dbReference>
<dbReference type="SMART" id="SM00811">
    <property type="entry name" value="Alpha_kinase"/>
    <property type="match status" value="1"/>
</dbReference>
<name>A0A7S2K561_9STRA</name>
<evidence type="ECO:0000256" key="2">
    <source>
        <dbReference type="ARBA" id="ARBA00022679"/>
    </source>
</evidence>
<dbReference type="InterPro" id="IPR051852">
    <property type="entry name" value="Alpha-type_PK"/>
</dbReference>
<dbReference type="GO" id="GO:0004674">
    <property type="term" value="F:protein serine/threonine kinase activity"/>
    <property type="evidence" value="ECO:0007669"/>
    <property type="project" value="UniProtKB-KW"/>
</dbReference>
<proteinExistence type="predicted"/>
<dbReference type="Gene3D" id="3.20.200.10">
    <property type="entry name" value="MHCK/EF2 kinase"/>
    <property type="match status" value="1"/>
</dbReference>
<evidence type="ECO:0000256" key="5">
    <source>
        <dbReference type="ARBA" id="ARBA00022840"/>
    </source>
</evidence>
<evidence type="ECO:0000256" key="4">
    <source>
        <dbReference type="ARBA" id="ARBA00022777"/>
    </source>
</evidence>
<dbReference type="AlphaFoldDB" id="A0A7S2K561"/>
<evidence type="ECO:0000256" key="1">
    <source>
        <dbReference type="ARBA" id="ARBA00022527"/>
    </source>
</evidence>
<dbReference type="InterPro" id="IPR011009">
    <property type="entry name" value="Kinase-like_dom_sf"/>
</dbReference>
<reference evidence="7" key="1">
    <citation type="submission" date="2021-01" db="EMBL/GenBank/DDBJ databases">
        <authorList>
            <person name="Corre E."/>
            <person name="Pelletier E."/>
            <person name="Niang G."/>
            <person name="Scheremetjew M."/>
            <person name="Finn R."/>
            <person name="Kale V."/>
            <person name="Holt S."/>
            <person name="Cochrane G."/>
            <person name="Meng A."/>
            <person name="Brown T."/>
            <person name="Cohen L."/>
        </authorList>
    </citation>
    <scope>NUCLEOTIDE SEQUENCE</scope>
    <source>
        <strain evidence="7">B650</strain>
    </source>
</reference>